<dbReference type="EMBL" id="CP058561">
    <property type="protein sequence ID" value="QUH31086.1"/>
    <property type="molecule type" value="Genomic_DNA"/>
</dbReference>
<keyword evidence="2" id="KW-1185">Reference proteome</keyword>
<protein>
    <recommendedName>
        <fullName evidence="3">SCP2 domain-containing protein</fullName>
    </recommendedName>
</protein>
<name>A0A8J8MDU3_9FIRM</name>
<dbReference type="KEGG" id="vgu:HYG85_20045"/>
<dbReference type="RefSeq" id="WP_212691163.1">
    <property type="nucleotide sequence ID" value="NZ_CP058561.1"/>
</dbReference>
<evidence type="ECO:0008006" key="3">
    <source>
        <dbReference type="Google" id="ProtNLM"/>
    </source>
</evidence>
<accession>A0A8J8MDU3</accession>
<organism evidence="1 2">
    <name type="scientific">Vallitalea guaymasensis</name>
    <dbReference type="NCBI Taxonomy" id="1185412"/>
    <lineage>
        <taxon>Bacteria</taxon>
        <taxon>Bacillati</taxon>
        <taxon>Bacillota</taxon>
        <taxon>Clostridia</taxon>
        <taxon>Lachnospirales</taxon>
        <taxon>Vallitaleaceae</taxon>
        <taxon>Vallitalea</taxon>
    </lineage>
</organism>
<sequence>MVWIKKIIIWFIAKIIGRGLQATVRMDYNAREEIIKWKDGYTIIIDTYKNGPKICFVKQGNSLLKKKYQDDMKTDIRIIFKYTNIVYEIFTGQIGLDKAYAQNRMIVKGDIFQTLKIVRMFYICECYLFPKFIWKKIITEKPILTSNTFNIYMGTIFGLK</sequence>
<dbReference type="Proteomes" id="UP000677305">
    <property type="component" value="Chromosome"/>
</dbReference>
<reference evidence="1 2" key="1">
    <citation type="submission" date="2020-07" db="EMBL/GenBank/DDBJ databases">
        <title>Vallitalea guaymasensis genome.</title>
        <authorList>
            <person name="Postec A."/>
        </authorList>
    </citation>
    <scope>NUCLEOTIDE SEQUENCE [LARGE SCALE GENOMIC DNA]</scope>
    <source>
        <strain evidence="1 2">Ra1766G1</strain>
    </source>
</reference>
<dbReference type="InterPro" id="IPR036527">
    <property type="entry name" value="SCP2_sterol-bd_dom_sf"/>
</dbReference>
<proteinExistence type="predicted"/>
<gene>
    <name evidence="1" type="ORF">HYG85_20045</name>
</gene>
<dbReference type="AlphaFoldDB" id="A0A8J8MDU3"/>
<dbReference type="SUPFAM" id="SSF55718">
    <property type="entry name" value="SCP-like"/>
    <property type="match status" value="1"/>
</dbReference>
<evidence type="ECO:0000313" key="2">
    <source>
        <dbReference type="Proteomes" id="UP000677305"/>
    </source>
</evidence>
<evidence type="ECO:0000313" key="1">
    <source>
        <dbReference type="EMBL" id="QUH31086.1"/>
    </source>
</evidence>